<feature type="region of interest" description="Disordered" evidence="1">
    <location>
        <begin position="21"/>
        <end position="43"/>
    </location>
</feature>
<proteinExistence type="predicted"/>
<dbReference type="EMBL" id="JASCZI010151070">
    <property type="protein sequence ID" value="MED6168676.1"/>
    <property type="molecule type" value="Genomic_DNA"/>
</dbReference>
<accession>A0ABU6V4U4</accession>
<sequence>MVEAVFETSLRRRNDLNPLEQFPRRVVSSGEDSGSRPSHALDESSYSTIAWAASLGKGVQENVQYGYKARTAATGTFFDFLNGLGSVLLPMPAKNVLLEIQAAISSTPEKPSKIVVWR</sequence>
<protein>
    <submittedName>
        <fullName evidence="2">Lysine histidine transporter 1</fullName>
    </submittedName>
</protein>
<gene>
    <name evidence="2" type="primary">LHT1_3</name>
    <name evidence="2" type="ORF">PIB30_013658</name>
</gene>
<organism evidence="2 3">
    <name type="scientific">Stylosanthes scabra</name>
    <dbReference type="NCBI Taxonomy" id="79078"/>
    <lineage>
        <taxon>Eukaryota</taxon>
        <taxon>Viridiplantae</taxon>
        <taxon>Streptophyta</taxon>
        <taxon>Embryophyta</taxon>
        <taxon>Tracheophyta</taxon>
        <taxon>Spermatophyta</taxon>
        <taxon>Magnoliopsida</taxon>
        <taxon>eudicotyledons</taxon>
        <taxon>Gunneridae</taxon>
        <taxon>Pentapetalae</taxon>
        <taxon>rosids</taxon>
        <taxon>fabids</taxon>
        <taxon>Fabales</taxon>
        <taxon>Fabaceae</taxon>
        <taxon>Papilionoideae</taxon>
        <taxon>50 kb inversion clade</taxon>
        <taxon>dalbergioids sensu lato</taxon>
        <taxon>Dalbergieae</taxon>
        <taxon>Pterocarpus clade</taxon>
        <taxon>Stylosanthes</taxon>
    </lineage>
</organism>
<evidence type="ECO:0000313" key="3">
    <source>
        <dbReference type="Proteomes" id="UP001341840"/>
    </source>
</evidence>
<keyword evidence="3" id="KW-1185">Reference proteome</keyword>
<reference evidence="2 3" key="1">
    <citation type="journal article" date="2023" name="Plants (Basel)">
        <title>Bridging the Gap: Combining Genomics and Transcriptomics Approaches to Understand Stylosanthes scabra, an Orphan Legume from the Brazilian Caatinga.</title>
        <authorList>
            <person name="Ferreira-Neto J.R.C."/>
            <person name="da Silva M.D."/>
            <person name="Binneck E."/>
            <person name="de Melo N.F."/>
            <person name="da Silva R.H."/>
            <person name="de Melo A.L.T.M."/>
            <person name="Pandolfi V."/>
            <person name="Bustamante F.O."/>
            <person name="Brasileiro-Vidal A.C."/>
            <person name="Benko-Iseppon A.M."/>
        </authorList>
    </citation>
    <scope>NUCLEOTIDE SEQUENCE [LARGE SCALE GENOMIC DNA]</scope>
    <source>
        <tissue evidence="2">Leaves</tissue>
    </source>
</reference>
<evidence type="ECO:0000313" key="2">
    <source>
        <dbReference type="EMBL" id="MED6168676.1"/>
    </source>
</evidence>
<dbReference type="Proteomes" id="UP001341840">
    <property type="component" value="Unassembled WGS sequence"/>
</dbReference>
<name>A0ABU6V4U4_9FABA</name>
<evidence type="ECO:0000256" key="1">
    <source>
        <dbReference type="SAM" id="MobiDB-lite"/>
    </source>
</evidence>
<comment type="caution">
    <text evidence="2">The sequence shown here is derived from an EMBL/GenBank/DDBJ whole genome shotgun (WGS) entry which is preliminary data.</text>
</comment>